<dbReference type="NCBIfam" id="TIGR02530">
    <property type="entry name" value="flg_new"/>
    <property type="match status" value="1"/>
</dbReference>
<dbReference type="EMBL" id="FNOS01000001">
    <property type="protein sequence ID" value="SDX31124.1"/>
    <property type="molecule type" value="Genomic_DNA"/>
</dbReference>
<protein>
    <submittedName>
        <fullName evidence="2">Flagellar operon protein</fullName>
    </submittedName>
</protein>
<dbReference type="RefSeq" id="WP_008587885.1">
    <property type="nucleotide sequence ID" value="NZ_FNOS01000001.1"/>
</dbReference>
<name>A0A1H3APQ9_9BACI</name>
<dbReference type="Proteomes" id="UP000198647">
    <property type="component" value="Unassembled WGS sequence"/>
</dbReference>
<dbReference type="Pfam" id="PF12611">
    <property type="entry name" value="Flagellar_put"/>
    <property type="match status" value="1"/>
</dbReference>
<reference evidence="2 3" key="1">
    <citation type="submission" date="2016-10" db="EMBL/GenBank/DDBJ databases">
        <authorList>
            <person name="Varghese N."/>
            <person name="Submissions S."/>
        </authorList>
    </citation>
    <scope>NUCLEOTIDE SEQUENCE [LARGE SCALE GENOMIC DNA]</scope>
    <source>
        <strain evidence="2 3">DSM 20748</strain>
    </source>
</reference>
<keyword evidence="2" id="KW-0969">Cilium</keyword>
<proteinExistence type="predicted"/>
<organism evidence="2 3">
    <name type="scientific">Salimicrobium album</name>
    <dbReference type="NCBI Taxonomy" id="50717"/>
    <lineage>
        <taxon>Bacteria</taxon>
        <taxon>Bacillati</taxon>
        <taxon>Bacillota</taxon>
        <taxon>Bacilli</taxon>
        <taxon>Bacillales</taxon>
        <taxon>Bacillaceae</taxon>
        <taxon>Salimicrobium</taxon>
    </lineage>
</organism>
<dbReference type="InterPro" id="IPR013367">
    <property type="entry name" value="Flagellar_put"/>
</dbReference>
<feature type="compositionally biased region" description="Basic and acidic residues" evidence="1">
    <location>
        <begin position="16"/>
        <end position="27"/>
    </location>
</feature>
<keyword evidence="2" id="KW-0966">Cell projection</keyword>
<sequence>MEPKIHRSYHPMPLDVNRERSKPKETDRSFQEVLGQQLTLSKHARQRLEERNIEIPSEQWNKIGEKLTEAKRKGVRDSLVLTKEAVLVVNTNSNTVVTAMDKQSANSRLFTNIDGTIIM</sequence>
<evidence type="ECO:0000313" key="3">
    <source>
        <dbReference type="Proteomes" id="UP000198647"/>
    </source>
</evidence>
<gene>
    <name evidence="2" type="ORF">SAMN04488081_0127</name>
</gene>
<keyword evidence="3" id="KW-1185">Reference proteome</keyword>
<accession>A0A1H3APQ9</accession>
<keyword evidence="2" id="KW-0282">Flagellum</keyword>
<comment type="caution">
    <text evidence="2">The sequence shown here is derived from an EMBL/GenBank/DDBJ whole genome shotgun (WGS) entry which is preliminary data.</text>
</comment>
<evidence type="ECO:0000256" key="1">
    <source>
        <dbReference type="SAM" id="MobiDB-lite"/>
    </source>
</evidence>
<feature type="region of interest" description="Disordered" evidence="1">
    <location>
        <begin position="1"/>
        <end position="27"/>
    </location>
</feature>
<evidence type="ECO:0000313" key="2">
    <source>
        <dbReference type="EMBL" id="SDX31124.1"/>
    </source>
</evidence>